<dbReference type="AlphaFoldDB" id="A0A167L143"/>
<dbReference type="VEuPathDB" id="FungiDB:PHYBLDRAFT_78531"/>
<keyword evidence="1" id="KW-1133">Transmembrane helix</keyword>
<dbReference type="InParanoid" id="A0A167L143"/>
<feature type="transmembrane region" description="Helical" evidence="1">
    <location>
        <begin position="202"/>
        <end position="220"/>
    </location>
</feature>
<keyword evidence="1" id="KW-0812">Transmembrane</keyword>
<keyword evidence="1" id="KW-0472">Membrane</keyword>
<feature type="transmembrane region" description="Helical" evidence="1">
    <location>
        <begin position="47"/>
        <end position="65"/>
    </location>
</feature>
<dbReference type="RefSeq" id="XP_018287388.1">
    <property type="nucleotide sequence ID" value="XM_018443374.1"/>
</dbReference>
<dbReference type="Proteomes" id="UP000077315">
    <property type="component" value="Unassembled WGS sequence"/>
</dbReference>
<keyword evidence="3" id="KW-1185">Reference proteome</keyword>
<feature type="transmembrane region" description="Helical" evidence="1">
    <location>
        <begin position="77"/>
        <end position="98"/>
    </location>
</feature>
<reference evidence="3" key="1">
    <citation type="submission" date="2015-06" db="EMBL/GenBank/DDBJ databases">
        <title>Expansion of signal transduction pathways in fungi by whole-genome duplication.</title>
        <authorList>
            <consortium name="DOE Joint Genome Institute"/>
            <person name="Corrochano L.M."/>
            <person name="Kuo A."/>
            <person name="Marcet-Houben M."/>
            <person name="Polaino S."/>
            <person name="Salamov A."/>
            <person name="Villalobos J.M."/>
            <person name="Alvarez M.I."/>
            <person name="Avalos J."/>
            <person name="Benito E.P."/>
            <person name="Benoit I."/>
            <person name="Burger G."/>
            <person name="Camino L.P."/>
            <person name="Canovas D."/>
            <person name="Cerda-Olmedo E."/>
            <person name="Cheng J.-F."/>
            <person name="Dominguez A."/>
            <person name="Elias M."/>
            <person name="Eslava A.P."/>
            <person name="Glaser F."/>
            <person name="Grimwood J."/>
            <person name="Gutierrez G."/>
            <person name="Heitman J."/>
            <person name="Henrissat B."/>
            <person name="Iturriaga E.A."/>
            <person name="Lang B.F."/>
            <person name="Lavin J.L."/>
            <person name="Lee S."/>
            <person name="Li W."/>
            <person name="Lindquist E."/>
            <person name="Lopez-Garcia S."/>
            <person name="Luque E.M."/>
            <person name="Marcos A.T."/>
            <person name="Martin J."/>
            <person name="McCluskey K."/>
            <person name="Medina H.R."/>
            <person name="Miralles-Duran A."/>
            <person name="Miyazaki A."/>
            <person name="Munoz-Torres E."/>
            <person name="Oguiza J.A."/>
            <person name="Ohm R."/>
            <person name="Olmedo M."/>
            <person name="Orejas M."/>
            <person name="Ortiz-Castellanos L."/>
            <person name="Pisabarro A.G."/>
            <person name="Rodriguez-Romero J."/>
            <person name="Ruiz-Herrera J."/>
            <person name="Ruiz-Vazquez R."/>
            <person name="Sanz C."/>
            <person name="Schackwitz W."/>
            <person name="Schmutz J."/>
            <person name="Shahriari M."/>
            <person name="Shelest E."/>
            <person name="Silva-Franco F."/>
            <person name="Soanes D."/>
            <person name="Syed K."/>
            <person name="Tagua V.G."/>
            <person name="Talbot N.J."/>
            <person name="Thon M."/>
            <person name="De vries R.P."/>
            <person name="Wiebenga A."/>
            <person name="Yadav J.S."/>
            <person name="Braun E.L."/>
            <person name="Baker S."/>
            <person name="Garre V."/>
            <person name="Horwitz B."/>
            <person name="Torres-Martinez S."/>
            <person name="Idnurm A."/>
            <person name="Herrera-Estrella A."/>
            <person name="Gabaldon T."/>
            <person name="Grigoriev I.V."/>
        </authorList>
    </citation>
    <scope>NUCLEOTIDE SEQUENCE [LARGE SCALE GENOMIC DNA]</scope>
    <source>
        <strain evidence="3">NRRL 1555(-)</strain>
    </source>
</reference>
<accession>A0A167L143</accession>
<protein>
    <submittedName>
        <fullName evidence="2">Uncharacterized protein</fullName>
    </submittedName>
</protein>
<dbReference type="EMBL" id="KV440992">
    <property type="protein sequence ID" value="OAD69348.1"/>
    <property type="molecule type" value="Genomic_DNA"/>
</dbReference>
<evidence type="ECO:0000313" key="3">
    <source>
        <dbReference type="Proteomes" id="UP000077315"/>
    </source>
</evidence>
<name>A0A167L143_PHYB8</name>
<organism evidence="2 3">
    <name type="scientific">Phycomyces blakesleeanus (strain ATCC 8743b / DSM 1359 / FGSC 10004 / NBRC 33097 / NRRL 1555)</name>
    <dbReference type="NCBI Taxonomy" id="763407"/>
    <lineage>
        <taxon>Eukaryota</taxon>
        <taxon>Fungi</taxon>
        <taxon>Fungi incertae sedis</taxon>
        <taxon>Mucoromycota</taxon>
        <taxon>Mucoromycotina</taxon>
        <taxon>Mucoromycetes</taxon>
        <taxon>Mucorales</taxon>
        <taxon>Phycomycetaceae</taxon>
        <taxon>Phycomyces</taxon>
    </lineage>
</organism>
<sequence>MSVFSIQNIRIEIAICDMNSDATAKTNGHKYTIEMIKKYTCISTPSVIVYLFANVTGLLLLKANVSTVSTMAHSSRSLSLLLAIFCVLSFFSPIASAVNCTDAFCVSPASGARIDPKCPDACPDNCYYIVNPCCVSQRAPYCNVTSSASASVFDPSSSIPISLLPSSVPLSSAGPNPTLSSIGASGSQAPASSGSVQNTFSVSLYMASTASIVAIISLVLM</sequence>
<gene>
    <name evidence="2" type="ORF">PHYBLDRAFT_78531</name>
</gene>
<evidence type="ECO:0000256" key="1">
    <source>
        <dbReference type="SAM" id="Phobius"/>
    </source>
</evidence>
<evidence type="ECO:0000313" key="2">
    <source>
        <dbReference type="EMBL" id="OAD69348.1"/>
    </source>
</evidence>
<dbReference type="OrthoDB" id="10517505at2759"/>
<proteinExistence type="predicted"/>
<dbReference type="GeneID" id="29004279"/>